<dbReference type="PIRSF" id="PIRSF038992">
    <property type="entry name" value="Aldolase_Ia"/>
    <property type="match status" value="1"/>
</dbReference>
<comment type="caution">
    <text evidence="2">The sequence shown here is derived from an EMBL/GenBank/DDBJ whole genome shotgun (WGS) entry which is preliminary data.</text>
</comment>
<organism evidence="2 3">
    <name type="scientific">Sulfobacillus benefaciens</name>
    <dbReference type="NCBI Taxonomy" id="453960"/>
    <lineage>
        <taxon>Bacteria</taxon>
        <taxon>Bacillati</taxon>
        <taxon>Bacillota</taxon>
        <taxon>Clostridia</taxon>
        <taxon>Eubacteriales</taxon>
        <taxon>Clostridiales Family XVII. Incertae Sedis</taxon>
        <taxon>Sulfobacillus</taxon>
    </lineage>
</organism>
<dbReference type="CDD" id="cd00958">
    <property type="entry name" value="DhnA"/>
    <property type="match status" value="1"/>
</dbReference>
<name>A0A2T2XLF1_9FIRM</name>
<reference evidence="2 3" key="1">
    <citation type="journal article" date="2014" name="BMC Genomics">
        <title>Comparison of environmental and isolate Sulfobacillus genomes reveals diverse carbon, sulfur, nitrogen, and hydrogen metabolisms.</title>
        <authorList>
            <person name="Justice N.B."/>
            <person name="Norman A."/>
            <person name="Brown C.T."/>
            <person name="Singh A."/>
            <person name="Thomas B.C."/>
            <person name="Banfield J.F."/>
        </authorList>
    </citation>
    <scope>NUCLEOTIDE SEQUENCE [LARGE SCALE GENOMIC DNA]</scope>
    <source>
        <strain evidence="2">AMDSBA4</strain>
    </source>
</reference>
<proteinExistence type="predicted"/>
<sequence>MAGQVTRAHLDQLNLSTGKKTRLHRLLYGAGPANGTLMILPIDQGLEHGPRDFLDAPESADPAFQFRIALEGRYSAIAVQIGLAEKYYPEYAGKVPLILKLNGKTEIPSDEAPLSPLNATVEDAVRLGADAVGYTLYVGSERQDEDFEQFRTVREDAQRFGMPIVVWSYPRGHAIESKGGKDTIYAVDYAARVAHELGADVIKLNVPKIDPEKLALAPKAYQREWTQDSALRQIVRSAGKSLVIFAGGEKGSREASLTKARLCMEAGGTGLIFGRNVWQQSYAEAMDLTQEIHQLLSKYSG</sequence>
<dbReference type="SUPFAM" id="SSF51569">
    <property type="entry name" value="Aldolase"/>
    <property type="match status" value="1"/>
</dbReference>
<feature type="active site" description="Proton donor" evidence="1">
    <location>
        <position position="169"/>
    </location>
</feature>
<evidence type="ECO:0000313" key="2">
    <source>
        <dbReference type="EMBL" id="PSR35319.1"/>
    </source>
</evidence>
<feature type="active site" description="Schiff-base intermediate with dihydroxyacetone-P" evidence="1">
    <location>
        <position position="203"/>
    </location>
</feature>
<dbReference type="InterPro" id="IPR013785">
    <property type="entry name" value="Aldolase_TIM"/>
</dbReference>
<dbReference type="InterPro" id="IPR002915">
    <property type="entry name" value="DeoC/FbaB/LacD_aldolase"/>
</dbReference>
<dbReference type="Gene3D" id="3.20.20.70">
    <property type="entry name" value="Aldolase class I"/>
    <property type="match status" value="1"/>
</dbReference>
<dbReference type="Pfam" id="PF01791">
    <property type="entry name" value="DeoC"/>
    <property type="match status" value="1"/>
</dbReference>
<gene>
    <name evidence="2" type="ORF">C7B46_01220</name>
</gene>
<accession>A0A2T2XLF1</accession>
<dbReference type="EMBL" id="PXYW01000002">
    <property type="protein sequence ID" value="PSR35319.1"/>
    <property type="molecule type" value="Genomic_DNA"/>
</dbReference>
<dbReference type="AlphaFoldDB" id="A0A2T2XLF1"/>
<protein>
    <submittedName>
        <fullName evidence="2">Fructose-bisphosphate aldolase</fullName>
    </submittedName>
</protein>
<dbReference type="InterPro" id="IPR050456">
    <property type="entry name" value="DeoC/FbaB_aldolase"/>
</dbReference>
<dbReference type="PANTHER" id="PTHR47916">
    <property type="entry name" value="FRUCTOSE-BISPHOSPHATE ALDOLASE CLASS 1"/>
    <property type="match status" value="1"/>
</dbReference>
<dbReference type="Proteomes" id="UP000242972">
    <property type="component" value="Unassembled WGS sequence"/>
</dbReference>
<dbReference type="PANTHER" id="PTHR47916:SF1">
    <property type="entry name" value="3-HYDROXY-5-PHOSPHONOOXYPENTANE-2,4-DIONE THIOLASE"/>
    <property type="match status" value="1"/>
</dbReference>
<dbReference type="SMART" id="SM01133">
    <property type="entry name" value="DeoC"/>
    <property type="match status" value="1"/>
</dbReference>
<evidence type="ECO:0000313" key="3">
    <source>
        <dbReference type="Proteomes" id="UP000242972"/>
    </source>
</evidence>
<dbReference type="InterPro" id="IPR041720">
    <property type="entry name" value="FbaB-like"/>
</dbReference>
<dbReference type="GO" id="GO:0004332">
    <property type="term" value="F:fructose-bisphosphate aldolase activity"/>
    <property type="evidence" value="ECO:0007669"/>
    <property type="project" value="InterPro"/>
</dbReference>
<evidence type="ECO:0000256" key="1">
    <source>
        <dbReference type="PIRSR" id="PIRSR038992-1"/>
    </source>
</evidence>